<gene>
    <name evidence="2" type="ORF">B0T21DRAFT_296085</name>
</gene>
<evidence type="ECO:0008006" key="4">
    <source>
        <dbReference type="Google" id="ProtNLM"/>
    </source>
</evidence>
<dbReference type="Proteomes" id="UP001172159">
    <property type="component" value="Unassembled WGS sequence"/>
</dbReference>
<name>A0AA40DUY7_9PEZI</name>
<protein>
    <recommendedName>
        <fullName evidence="4">F-box domain-containing protein</fullName>
    </recommendedName>
</protein>
<dbReference type="AlphaFoldDB" id="A0AA40DUY7"/>
<sequence length="654" mass="74616">MSELSPILRLSPELRQCIYLFTGVAPWRHEEKFIFDLHGPPHGEQADGNDVYPQFHGLLLSCRTIYQEVAALLYSSNSFIIYSATGPFDPLLALTSTALTSLGDLKIVVSSQTACHIKTRKGRSVEDCCLVSNDYCTKIHRNIHQPPLRSSDASSRALLDQWQSVAVHLSKITPDRLTLFLVCDVDHQDREAARLAVEPLALLPPLKECHVRIGEKPVLHLQQLARETVIKALGVPTSADSSSPSPIPVPFSRFLRLPRELRLRILSFTDLVTPIKEVSWDGGPYRVDRPVYSIPHEAGPNSDILVPCRRDHHHGCQFNQCWLRSYENHLVGCFCSVEHTAVSSTCRCWAPPIHLFLVCRSLYYEAQHVFFSVNRFIIHDFGDPTRSGATLALGQVSSYPNARLPVSRFLRDRLSASNLASLRFLEFTFPAYRLSAWPDANHPAIKDWINTVEYIKDRINGPSLTVRVVVADPPGYPPDGPMTVDRWQPIEAAYDDIISPLARLARDSTSNSAPLHRFYAHLAYPWWAHGMSSPDTVVYGGYDEILGLQRFIRWEEERMKEHAERMVLGDERYEETQRMMCRRVEQESDMPQVGPRNEKEESNDEDVDFDFWAEISDETLSKSLEDWDREQREGKEPPISHWLFRQMLIRGEPL</sequence>
<organism evidence="2 3">
    <name type="scientific">Apiosordaria backusii</name>
    <dbReference type="NCBI Taxonomy" id="314023"/>
    <lineage>
        <taxon>Eukaryota</taxon>
        <taxon>Fungi</taxon>
        <taxon>Dikarya</taxon>
        <taxon>Ascomycota</taxon>
        <taxon>Pezizomycotina</taxon>
        <taxon>Sordariomycetes</taxon>
        <taxon>Sordariomycetidae</taxon>
        <taxon>Sordariales</taxon>
        <taxon>Lasiosphaeriaceae</taxon>
        <taxon>Apiosordaria</taxon>
    </lineage>
</organism>
<dbReference type="PANTHER" id="PTHR42085:SF6">
    <property type="entry name" value="F-BOX DOMAIN-CONTAINING PROTEIN"/>
    <property type="match status" value="1"/>
</dbReference>
<dbReference type="EMBL" id="JAUKTV010000014">
    <property type="protein sequence ID" value="KAK0716510.1"/>
    <property type="molecule type" value="Genomic_DNA"/>
</dbReference>
<evidence type="ECO:0000313" key="3">
    <source>
        <dbReference type="Proteomes" id="UP001172159"/>
    </source>
</evidence>
<keyword evidence="3" id="KW-1185">Reference proteome</keyword>
<accession>A0AA40DUY7</accession>
<evidence type="ECO:0000313" key="2">
    <source>
        <dbReference type="EMBL" id="KAK0716510.1"/>
    </source>
</evidence>
<dbReference type="PANTHER" id="PTHR42085">
    <property type="entry name" value="F-BOX DOMAIN-CONTAINING PROTEIN"/>
    <property type="match status" value="1"/>
</dbReference>
<evidence type="ECO:0000256" key="1">
    <source>
        <dbReference type="SAM" id="MobiDB-lite"/>
    </source>
</evidence>
<feature type="region of interest" description="Disordered" evidence="1">
    <location>
        <begin position="583"/>
        <end position="608"/>
    </location>
</feature>
<dbReference type="InterPro" id="IPR038883">
    <property type="entry name" value="AN11006-like"/>
</dbReference>
<comment type="caution">
    <text evidence="2">The sequence shown here is derived from an EMBL/GenBank/DDBJ whole genome shotgun (WGS) entry which is preliminary data.</text>
</comment>
<reference evidence="2" key="1">
    <citation type="submission" date="2023-06" db="EMBL/GenBank/DDBJ databases">
        <title>Genome-scale phylogeny and comparative genomics of the fungal order Sordariales.</title>
        <authorList>
            <consortium name="Lawrence Berkeley National Laboratory"/>
            <person name="Hensen N."/>
            <person name="Bonometti L."/>
            <person name="Westerberg I."/>
            <person name="Brannstrom I.O."/>
            <person name="Guillou S."/>
            <person name="Cros-Aarteil S."/>
            <person name="Calhoun S."/>
            <person name="Haridas S."/>
            <person name="Kuo A."/>
            <person name="Mondo S."/>
            <person name="Pangilinan J."/>
            <person name="Riley R."/>
            <person name="Labutti K."/>
            <person name="Andreopoulos B."/>
            <person name="Lipzen A."/>
            <person name="Chen C."/>
            <person name="Yanf M."/>
            <person name="Daum C."/>
            <person name="Ng V."/>
            <person name="Clum A."/>
            <person name="Steindorff A."/>
            <person name="Ohm R."/>
            <person name="Martin F."/>
            <person name="Silar P."/>
            <person name="Natvig D."/>
            <person name="Lalanne C."/>
            <person name="Gautier V."/>
            <person name="Ament-Velasquez S.L."/>
            <person name="Kruys A."/>
            <person name="Hutchinson M.I."/>
            <person name="Powell A.J."/>
            <person name="Barry K."/>
            <person name="Miller A.N."/>
            <person name="Grigoriev I.V."/>
            <person name="Debuchy R."/>
            <person name="Gladieux P."/>
            <person name="Thoren M.H."/>
            <person name="Johannesson H."/>
        </authorList>
    </citation>
    <scope>NUCLEOTIDE SEQUENCE</scope>
    <source>
        <strain evidence="2">CBS 540.89</strain>
    </source>
</reference>
<proteinExistence type="predicted"/>